<protein>
    <submittedName>
        <fullName evidence="1">Uncharacterized protein</fullName>
    </submittedName>
</protein>
<proteinExistence type="predicted"/>
<organism evidence="1 2">
    <name type="scientific">Paraphaeosphaeria sporulosa</name>
    <dbReference type="NCBI Taxonomy" id="1460663"/>
    <lineage>
        <taxon>Eukaryota</taxon>
        <taxon>Fungi</taxon>
        <taxon>Dikarya</taxon>
        <taxon>Ascomycota</taxon>
        <taxon>Pezizomycotina</taxon>
        <taxon>Dothideomycetes</taxon>
        <taxon>Pleosporomycetidae</taxon>
        <taxon>Pleosporales</taxon>
        <taxon>Massarineae</taxon>
        <taxon>Didymosphaeriaceae</taxon>
        <taxon>Paraphaeosphaeria</taxon>
    </lineage>
</organism>
<dbReference type="RefSeq" id="XP_018032697.1">
    <property type="nucleotide sequence ID" value="XM_018173358.1"/>
</dbReference>
<evidence type="ECO:0000313" key="2">
    <source>
        <dbReference type="Proteomes" id="UP000077069"/>
    </source>
</evidence>
<dbReference type="InParanoid" id="A0A177C627"/>
<keyword evidence="2" id="KW-1185">Reference proteome</keyword>
<sequence length="78" mass="9078">MKQQEIVVQGKVQSKLSHQHTLKFHTNTGYLYHPFSKHTWGPLHMLKLSLKLLLSTFSVLLSAWPCPLCDCERQHTCF</sequence>
<dbReference type="EMBL" id="KV441556">
    <property type="protein sequence ID" value="OAG02332.1"/>
    <property type="molecule type" value="Genomic_DNA"/>
</dbReference>
<dbReference type="AlphaFoldDB" id="A0A177C627"/>
<gene>
    <name evidence="1" type="ORF">CC84DRAFT_1009346</name>
</gene>
<name>A0A177C627_9PLEO</name>
<dbReference type="GeneID" id="28756844"/>
<evidence type="ECO:0000313" key="1">
    <source>
        <dbReference type="EMBL" id="OAG02332.1"/>
    </source>
</evidence>
<accession>A0A177C627</accession>
<dbReference type="Proteomes" id="UP000077069">
    <property type="component" value="Unassembled WGS sequence"/>
</dbReference>
<reference evidence="1 2" key="1">
    <citation type="submission" date="2016-05" db="EMBL/GenBank/DDBJ databases">
        <title>Comparative analysis of secretome profiles of manganese(II)-oxidizing ascomycete fungi.</title>
        <authorList>
            <consortium name="DOE Joint Genome Institute"/>
            <person name="Zeiner C.A."/>
            <person name="Purvine S.O."/>
            <person name="Zink E.M."/>
            <person name="Wu S."/>
            <person name="Pasa-Tolic L."/>
            <person name="Chaput D.L."/>
            <person name="Haridas S."/>
            <person name="Grigoriev I.V."/>
            <person name="Santelli C.M."/>
            <person name="Hansel C.M."/>
        </authorList>
    </citation>
    <scope>NUCLEOTIDE SEQUENCE [LARGE SCALE GENOMIC DNA]</scope>
    <source>
        <strain evidence="1 2">AP3s5-JAC2a</strain>
    </source>
</reference>